<dbReference type="KEGG" id="csty:KN1_13690"/>
<evidence type="ECO:0008006" key="4">
    <source>
        <dbReference type="Google" id="ProtNLM"/>
    </source>
</evidence>
<sequence length="69" mass="8142">MRNYSRSKVIKAFSEVIEELIEESLSVRRKKAEKYFGSLNEGEARELAEEIEEMRKRTDESIARKLGNY</sequence>
<keyword evidence="3" id="KW-1185">Reference proteome</keyword>
<dbReference type="EMBL" id="AP024597">
    <property type="protein sequence ID" value="BCU70072.1"/>
    <property type="molecule type" value="Genomic_DNA"/>
</dbReference>
<gene>
    <name evidence="2" type="ORF">KN1_13690</name>
</gene>
<name>A0A8D5U6U9_9CREN</name>
<reference evidence="2 3" key="1">
    <citation type="submission" date="2021-04" db="EMBL/GenBank/DDBJ databases">
        <title>Complete genome sequence of Stygiolobus sp. KN-1.</title>
        <authorList>
            <person name="Nakamura K."/>
            <person name="Sakai H."/>
            <person name="Kurosawa N."/>
        </authorList>
    </citation>
    <scope>NUCLEOTIDE SEQUENCE [LARGE SCALE GENOMIC DNA]</scope>
    <source>
        <strain evidence="2 3">KN-1</strain>
    </source>
</reference>
<organism evidence="2 3">
    <name type="scientific">Stygiolobus caldivivus</name>
    <dbReference type="NCBI Taxonomy" id="2824673"/>
    <lineage>
        <taxon>Archaea</taxon>
        <taxon>Thermoproteota</taxon>
        <taxon>Thermoprotei</taxon>
        <taxon>Sulfolobales</taxon>
        <taxon>Sulfolobaceae</taxon>
        <taxon>Stygiolobus</taxon>
    </lineage>
</organism>
<dbReference type="Pfam" id="PF02697">
    <property type="entry name" value="VAPB_antitox"/>
    <property type="match status" value="1"/>
</dbReference>
<evidence type="ECO:0000256" key="1">
    <source>
        <dbReference type="ARBA" id="ARBA00022649"/>
    </source>
</evidence>
<dbReference type="Proteomes" id="UP000825123">
    <property type="component" value="Chromosome"/>
</dbReference>
<proteinExistence type="predicted"/>
<protein>
    <recommendedName>
        <fullName evidence="4">Antitoxin</fullName>
    </recommendedName>
</protein>
<keyword evidence="1" id="KW-1277">Toxin-antitoxin system</keyword>
<dbReference type="InterPro" id="IPR003847">
    <property type="entry name" value="Put_antitoxin"/>
</dbReference>
<dbReference type="AlphaFoldDB" id="A0A8D5U6U9"/>
<evidence type="ECO:0000313" key="2">
    <source>
        <dbReference type="EMBL" id="BCU70072.1"/>
    </source>
</evidence>
<evidence type="ECO:0000313" key="3">
    <source>
        <dbReference type="Proteomes" id="UP000825123"/>
    </source>
</evidence>
<accession>A0A8D5U6U9</accession>